<reference evidence="1 2" key="1">
    <citation type="submission" date="2024-02" db="EMBL/GenBank/DDBJ databases">
        <authorList>
            <consortium name="ELIXIR-Norway"/>
            <consortium name="Elixir Norway"/>
        </authorList>
    </citation>
    <scope>NUCLEOTIDE SEQUENCE [LARGE SCALE GENOMIC DNA]</scope>
</reference>
<name>A0ABP0WNP2_9BRYO</name>
<evidence type="ECO:0000313" key="2">
    <source>
        <dbReference type="Proteomes" id="UP001497444"/>
    </source>
</evidence>
<dbReference type="EMBL" id="OZ020097">
    <property type="protein sequence ID" value="CAK9268475.1"/>
    <property type="molecule type" value="Genomic_DNA"/>
</dbReference>
<proteinExistence type="predicted"/>
<accession>A0ABP0WNP2</accession>
<dbReference type="SMART" id="SM00240">
    <property type="entry name" value="FHA"/>
    <property type="match status" value="1"/>
</dbReference>
<dbReference type="InterPro" id="IPR050923">
    <property type="entry name" value="Cell_Proc_Reg/RNA_Proc"/>
</dbReference>
<dbReference type="SUPFAM" id="SSF49879">
    <property type="entry name" value="SMAD/FHA domain"/>
    <property type="match status" value="1"/>
</dbReference>
<dbReference type="PANTHER" id="PTHR23308">
    <property type="entry name" value="NUCLEAR INHIBITOR OF PROTEIN PHOSPHATASE-1"/>
    <property type="match status" value="1"/>
</dbReference>
<dbReference type="InterPro" id="IPR008984">
    <property type="entry name" value="SMAD_FHA_dom_sf"/>
</dbReference>
<dbReference type="Proteomes" id="UP001497444">
    <property type="component" value="Chromosome 2"/>
</dbReference>
<dbReference type="CDD" id="cd00060">
    <property type="entry name" value="FHA"/>
    <property type="match status" value="1"/>
</dbReference>
<gene>
    <name evidence="1" type="ORF">CSSPJE1EN1_LOCUS13953</name>
</gene>
<dbReference type="InterPro" id="IPR000253">
    <property type="entry name" value="FHA_dom"/>
</dbReference>
<keyword evidence="2" id="KW-1185">Reference proteome</keyword>
<evidence type="ECO:0000313" key="1">
    <source>
        <dbReference type="EMBL" id="CAK9268475.1"/>
    </source>
</evidence>
<protein>
    <submittedName>
        <fullName evidence="1">Uncharacterized protein</fullName>
    </submittedName>
</protein>
<dbReference type="Gene3D" id="2.60.200.20">
    <property type="match status" value="1"/>
</dbReference>
<dbReference type="PROSITE" id="PS50006">
    <property type="entry name" value="FHA_DOMAIN"/>
    <property type="match status" value="1"/>
</dbReference>
<organism evidence="1 2">
    <name type="scientific">Sphagnum jensenii</name>
    <dbReference type="NCBI Taxonomy" id="128206"/>
    <lineage>
        <taxon>Eukaryota</taxon>
        <taxon>Viridiplantae</taxon>
        <taxon>Streptophyta</taxon>
        <taxon>Embryophyta</taxon>
        <taxon>Bryophyta</taxon>
        <taxon>Sphagnophytina</taxon>
        <taxon>Sphagnopsida</taxon>
        <taxon>Sphagnales</taxon>
        <taxon>Sphagnaceae</taxon>
        <taxon>Sphagnum</taxon>
    </lineage>
</organism>
<dbReference type="Pfam" id="PF00498">
    <property type="entry name" value="FHA"/>
    <property type="match status" value="1"/>
</dbReference>
<sequence length="213" mass="22235">MHTFVAGPSAQLSVSLVVVPRSPVIEVAATKRSSAVAGTAASAGSGSGSVVRIRRSAAIGRFGTKHVSSLGKPLRQLAGFRISALQASEKSVRWILDPVGDGDTSHLDESVPMPGSFELVSDAATVGRVAEKADIVIPVATVSGLHARLEKRDGQLYVTDLDSTNGTYVDNKQIRPGAVTLVSPGSNVTFGDSHLAVYQISRVENSDDEEVQS</sequence>